<protein>
    <submittedName>
        <fullName evidence="2">Uncharacterized protein</fullName>
    </submittedName>
</protein>
<keyword evidence="3" id="KW-1185">Reference proteome</keyword>
<evidence type="ECO:0000256" key="1">
    <source>
        <dbReference type="SAM" id="Phobius"/>
    </source>
</evidence>
<feature type="transmembrane region" description="Helical" evidence="1">
    <location>
        <begin position="20"/>
        <end position="38"/>
    </location>
</feature>
<proteinExistence type="predicted"/>
<accession>A0ABT2ML73</accession>
<dbReference type="Proteomes" id="UP001525890">
    <property type="component" value="Unassembled WGS sequence"/>
</dbReference>
<comment type="caution">
    <text evidence="2">The sequence shown here is derived from an EMBL/GenBank/DDBJ whole genome shotgun (WGS) entry which is preliminary data.</text>
</comment>
<evidence type="ECO:0000313" key="2">
    <source>
        <dbReference type="EMBL" id="MCT7965500.1"/>
    </source>
</evidence>
<keyword evidence="1" id="KW-0812">Transmembrane</keyword>
<dbReference type="EMBL" id="JAMXFF010000004">
    <property type="protein sequence ID" value="MCT7965500.1"/>
    <property type="molecule type" value="Genomic_DNA"/>
</dbReference>
<reference evidence="2 3" key="1">
    <citation type="journal article" date="2022" name="Front. Microbiol.">
        <title>High genomic differentiation and limited gene flow indicate recent cryptic speciation within the genus Laspinema (cyanobacteria).</title>
        <authorList>
            <person name="Stanojkovic A."/>
            <person name="Skoupy S."/>
            <person name="Skaloud P."/>
            <person name="Dvorak P."/>
        </authorList>
    </citation>
    <scope>NUCLEOTIDE SEQUENCE [LARGE SCALE GENOMIC DNA]</scope>
    <source>
        <strain evidence="2 3">D2a</strain>
    </source>
</reference>
<sequence length="68" mass="7910">MDEKKLQSEPLRRFISPEQLGLVAFVILFWSIVLHYTLDRFWQTQDDCPVILQQSSAAARNIEGCVEE</sequence>
<gene>
    <name evidence="2" type="ORF">NG799_04025</name>
</gene>
<evidence type="ECO:0000313" key="3">
    <source>
        <dbReference type="Proteomes" id="UP001525890"/>
    </source>
</evidence>
<dbReference type="RefSeq" id="WP_368005199.1">
    <property type="nucleotide sequence ID" value="NZ_JAMXFF010000004.1"/>
</dbReference>
<keyword evidence="1" id="KW-1133">Transmembrane helix</keyword>
<organism evidence="2 3">
    <name type="scientific">Laspinema palackyanum D2a</name>
    <dbReference type="NCBI Taxonomy" id="2953684"/>
    <lineage>
        <taxon>Bacteria</taxon>
        <taxon>Bacillati</taxon>
        <taxon>Cyanobacteriota</taxon>
        <taxon>Cyanophyceae</taxon>
        <taxon>Oscillatoriophycideae</taxon>
        <taxon>Oscillatoriales</taxon>
        <taxon>Laspinemataceae</taxon>
        <taxon>Laspinema</taxon>
        <taxon>Laspinema palackyanum</taxon>
    </lineage>
</organism>
<name>A0ABT2ML73_9CYAN</name>
<keyword evidence="1" id="KW-0472">Membrane</keyword>